<organism evidence="1">
    <name type="scientific">Sinomonas puerhi</name>
    <dbReference type="NCBI Taxonomy" id="3238584"/>
    <lineage>
        <taxon>Bacteria</taxon>
        <taxon>Bacillati</taxon>
        <taxon>Actinomycetota</taxon>
        <taxon>Actinomycetes</taxon>
        <taxon>Micrococcales</taxon>
        <taxon>Micrococcaceae</taxon>
        <taxon>Sinomonas</taxon>
    </lineage>
</organism>
<accession>A0AB39L7M1</accession>
<gene>
    <name evidence="1" type="ORF">AB5L97_07875</name>
</gene>
<reference evidence="1" key="1">
    <citation type="submission" date="2024-07" db="EMBL/GenBank/DDBJ databases">
        <authorList>
            <person name="fu j."/>
        </authorList>
    </citation>
    <scope>NUCLEOTIDE SEQUENCE</scope>
    <source>
        <strain evidence="1">P10A9</strain>
    </source>
</reference>
<name>A0AB39L7M1_9MICC</name>
<dbReference type="EMBL" id="CP163302">
    <property type="protein sequence ID" value="XDP46896.1"/>
    <property type="molecule type" value="Genomic_DNA"/>
</dbReference>
<dbReference type="AlphaFoldDB" id="A0AB39L7M1"/>
<proteinExistence type="predicted"/>
<sequence>MSEDPRETAIEAGQPEVEAALAGLASAADQPLAAQADAFEAFHAALMHVLDAEPAE</sequence>
<dbReference type="RefSeq" id="WP_369047104.1">
    <property type="nucleotide sequence ID" value="NZ_CP163302.1"/>
</dbReference>
<protein>
    <submittedName>
        <fullName evidence="1">Uncharacterized protein</fullName>
    </submittedName>
</protein>
<dbReference type="KEGG" id="spue:AB5L97_07875"/>
<evidence type="ECO:0000313" key="1">
    <source>
        <dbReference type="EMBL" id="XDP46896.1"/>
    </source>
</evidence>